<protein>
    <submittedName>
        <fullName evidence="9">MFS transporter</fullName>
    </submittedName>
</protein>
<dbReference type="GO" id="GO:0022857">
    <property type="term" value="F:transmembrane transporter activity"/>
    <property type="evidence" value="ECO:0007669"/>
    <property type="project" value="InterPro"/>
</dbReference>
<evidence type="ECO:0000256" key="6">
    <source>
        <dbReference type="ARBA" id="ARBA00023136"/>
    </source>
</evidence>
<feature type="domain" description="Major facilitator superfamily (MFS) profile" evidence="8">
    <location>
        <begin position="8"/>
        <end position="443"/>
    </location>
</feature>
<evidence type="ECO:0000256" key="7">
    <source>
        <dbReference type="SAM" id="Phobius"/>
    </source>
</evidence>
<name>A0A4U3M090_9ACTN</name>
<feature type="transmembrane region" description="Helical" evidence="7">
    <location>
        <begin position="322"/>
        <end position="343"/>
    </location>
</feature>
<gene>
    <name evidence="9" type="ORF">FDA94_33810</name>
</gene>
<dbReference type="EMBL" id="SZQA01000047">
    <property type="protein sequence ID" value="TKK81144.1"/>
    <property type="molecule type" value="Genomic_DNA"/>
</dbReference>
<evidence type="ECO:0000256" key="4">
    <source>
        <dbReference type="ARBA" id="ARBA00022692"/>
    </source>
</evidence>
<evidence type="ECO:0000256" key="5">
    <source>
        <dbReference type="ARBA" id="ARBA00022989"/>
    </source>
</evidence>
<evidence type="ECO:0000313" key="10">
    <source>
        <dbReference type="Proteomes" id="UP000308705"/>
    </source>
</evidence>
<evidence type="ECO:0000256" key="3">
    <source>
        <dbReference type="ARBA" id="ARBA00022475"/>
    </source>
</evidence>
<feature type="transmembrane region" description="Helical" evidence="7">
    <location>
        <begin position="99"/>
        <end position="121"/>
    </location>
</feature>
<feature type="transmembrane region" description="Helical" evidence="7">
    <location>
        <begin position="74"/>
        <end position="93"/>
    </location>
</feature>
<keyword evidence="10" id="KW-1185">Reference proteome</keyword>
<dbReference type="Proteomes" id="UP000308705">
    <property type="component" value="Unassembled WGS sequence"/>
</dbReference>
<evidence type="ECO:0000259" key="8">
    <source>
        <dbReference type="PROSITE" id="PS50850"/>
    </source>
</evidence>
<keyword evidence="6 7" id="KW-0472">Membrane</keyword>
<dbReference type="InterPro" id="IPR020846">
    <property type="entry name" value="MFS_dom"/>
</dbReference>
<feature type="transmembrane region" description="Helical" evidence="7">
    <location>
        <begin position="417"/>
        <end position="438"/>
    </location>
</feature>
<comment type="caution">
    <text evidence="9">The sequence shown here is derived from an EMBL/GenBank/DDBJ whole genome shotgun (WGS) entry which is preliminary data.</text>
</comment>
<dbReference type="PROSITE" id="PS50850">
    <property type="entry name" value="MFS"/>
    <property type="match status" value="1"/>
</dbReference>
<dbReference type="CDD" id="cd17321">
    <property type="entry name" value="MFS_MMR_MDR_like"/>
    <property type="match status" value="1"/>
</dbReference>
<reference evidence="9 10" key="1">
    <citation type="submission" date="2019-04" db="EMBL/GenBank/DDBJ databases">
        <title>Herbidospora sp. NEAU-GS14.nov., a novel actinomycete isolated from soil.</title>
        <authorList>
            <person name="Han L."/>
        </authorList>
    </citation>
    <scope>NUCLEOTIDE SEQUENCE [LARGE SCALE GENOMIC DNA]</scope>
    <source>
        <strain evidence="9 10">NEAU-GS14</strain>
    </source>
</reference>
<dbReference type="InterPro" id="IPR036259">
    <property type="entry name" value="MFS_trans_sf"/>
</dbReference>
<dbReference type="RefSeq" id="WP_137251135.1">
    <property type="nucleotide sequence ID" value="NZ_SZQA01000047.1"/>
</dbReference>
<feature type="transmembrane region" description="Helical" evidence="7">
    <location>
        <begin position="161"/>
        <end position="183"/>
    </location>
</feature>
<comment type="subcellular location">
    <subcellularLocation>
        <location evidence="1">Cell membrane</location>
        <topology evidence="1">Multi-pass membrane protein</topology>
    </subcellularLocation>
</comment>
<dbReference type="GO" id="GO:0005886">
    <property type="term" value="C:plasma membrane"/>
    <property type="evidence" value="ECO:0007669"/>
    <property type="project" value="UniProtKB-SubCell"/>
</dbReference>
<dbReference type="SUPFAM" id="SSF103473">
    <property type="entry name" value="MFS general substrate transporter"/>
    <property type="match status" value="1"/>
</dbReference>
<dbReference type="PANTHER" id="PTHR42718">
    <property type="entry name" value="MAJOR FACILITATOR SUPERFAMILY MULTIDRUG TRANSPORTER MFSC"/>
    <property type="match status" value="1"/>
</dbReference>
<dbReference type="OrthoDB" id="4325372at2"/>
<dbReference type="InterPro" id="IPR011701">
    <property type="entry name" value="MFS"/>
</dbReference>
<feature type="transmembrane region" description="Helical" evidence="7">
    <location>
        <begin position="43"/>
        <end position="62"/>
    </location>
</feature>
<proteinExistence type="predicted"/>
<feature type="transmembrane region" description="Helical" evidence="7">
    <location>
        <begin position="390"/>
        <end position="411"/>
    </location>
</feature>
<feature type="transmembrane region" description="Helical" evidence="7">
    <location>
        <begin position="7"/>
        <end position="31"/>
    </location>
</feature>
<keyword evidence="2" id="KW-0813">Transport</keyword>
<dbReference type="AlphaFoldDB" id="A0A4U3M090"/>
<feature type="transmembrane region" description="Helical" evidence="7">
    <location>
        <begin position="133"/>
        <end position="155"/>
    </location>
</feature>
<dbReference type="Pfam" id="PF07690">
    <property type="entry name" value="MFS_1"/>
    <property type="match status" value="1"/>
</dbReference>
<feature type="transmembrane region" description="Helical" evidence="7">
    <location>
        <begin position="195"/>
        <end position="212"/>
    </location>
</feature>
<feature type="transmembrane region" description="Helical" evidence="7">
    <location>
        <begin position="355"/>
        <end position="378"/>
    </location>
</feature>
<dbReference type="Gene3D" id="1.20.1720.10">
    <property type="entry name" value="Multidrug resistance protein D"/>
    <property type="match status" value="1"/>
</dbReference>
<dbReference type="PANTHER" id="PTHR42718:SF46">
    <property type="entry name" value="BLR6921 PROTEIN"/>
    <property type="match status" value="1"/>
</dbReference>
<evidence type="ECO:0000256" key="2">
    <source>
        <dbReference type="ARBA" id="ARBA00022448"/>
    </source>
</evidence>
<keyword evidence="4 7" id="KW-0812">Transmembrane</keyword>
<sequence length="457" mass="47297">MNPRQRITLLVIALAQLMLILDGTIVTVALPGIQEELGFSPGGLSWVMNAYMLAFGGLLLLGGRAGDILGRRRALTAGVLIFTLASLLGGFAPGPEAMIASRVLQGVGGALAGPAGLALITGNFPQGPQRDRAIAVFTSVGAAGAAIGLLAGGVLTDLVSWRWVMFVNVPIGLAILALTPVFVRETPRVPGRFDLAGAVTATTGSSGLVYGLVRASEQGWDDGWALASLLGGLVLLALFVRVERRAAQPVMPLRLFAERSRVAGYASMLLLPAAMMGTFFFLTQFVQLELGYSPMQAGLAFLPLALTILALSQLAGRILRVVSAHTASVAGMLLIPVGLVWLSRIDATTAYFPGVFVPLVVMGVGAAAALVVMSMRIINGVRGDDAGAASGLLQAMQQTGGSLGLAVLVTVHASAGLAATFLTAAGFSLLSLLIVTVLRPRRTMPEPEDAATVVTRR</sequence>
<feature type="transmembrane region" description="Helical" evidence="7">
    <location>
        <begin position="295"/>
        <end position="315"/>
    </location>
</feature>
<accession>A0A4U3M090</accession>
<keyword evidence="5 7" id="KW-1133">Transmembrane helix</keyword>
<evidence type="ECO:0000256" key="1">
    <source>
        <dbReference type="ARBA" id="ARBA00004651"/>
    </source>
</evidence>
<evidence type="ECO:0000313" key="9">
    <source>
        <dbReference type="EMBL" id="TKK81144.1"/>
    </source>
</evidence>
<feature type="transmembrane region" description="Helical" evidence="7">
    <location>
        <begin position="224"/>
        <end position="242"/>
    </location>
</feature>
<dbReference type="Gene3D" id="1.20.1250.20">
    <property type="entry name" value="MFS general substrate transporter like domains"/>
    <property type="match status" value="1"/>
</dbReference>
<feature type="transmembrane region" description="Helical" evidence="7">
    <location>
        <begin position="262"/>
        <end position="283"/>
    </location>
</feature>
<keyword evidence="3" id="KW-1003">Cell membrane</keyword>
<organism evidence="9 10">
    <name type="scientific">Herbidospora galbida</name>
    <dbReference type="NCBI Taxonomy" id="2575442"/>
    <lineage>
        <taxon>Bacteria</taxon>
        <taxon>Bacillati</taxon>
        <taxon>Actinomycetota</taxon>
        <taxon>Actinomycetes</taxon>
        <taxon>Streptosporangiales</taxon>
        <taxon>Streptosporangiaceae</taxon>
        <taxon>Herbidospora</taxon>
    </lineage>
</organism>